<gene>
    <name evidence="15" type="ORF">C1H46_042331</name>
</gene>
<evidence type="ECO:0000256" key="1">
    <source>
        <dbReference type="ARBA" id="ARBA00000900"/>
    </source>
</evidence>
<protein>
    <recommendedName>
        <fullName evidence="3">RING-type E3 ubiquitin transferase</fullName>
        <ecNumber evidence="3">2.3.2.27</ecNumber>
    </recommendedName>
</protein>
<evidence type="ECO:0000256" key="13">
    <source>
        <dbReference type="SAM" id="Phobius"/>
    </source>
</evidence>
<proteinExistence type="predicted"/>
<accession>A0A540KDU0</accession>
<feature type="transmembrane region" description="Helical" evidence="13">
    <location>
        <begin position="279"/>
        <end position="302"/>
    </location>
</feature>
<dbReference type="PANTHER" id="PTHR47355:SF1">
    <property type="entry name" value="E3 UBIQUITIN-PROTEIN LIGASE SPL2"/>
    <property type="match status" value="1"/>
</dbReference>
<dbReference type="Proteomes" id="UP000315295">
    <property type="component" value="Unassembled WGS sequence"/>
</dbReference>
<evidence type="ECO:0000256" key="8">
    <source>
        <dbReference type="ARBA" id="ARBA00022786"/>
    </source>
</evidence>
<evidence type="ECO:0000256" key="5">
    <source>
        <dbReference type="ARBA" id="ARBA00022692"/>
    </source>
</evidence>
<keyword evidence="11 13" id="KW-0472">Membrane</keyword>
<comment type="subcellular location">
    <subcellularLocation>
        <location evidence="2">Membrane</location>
        <topology evidence="2">Multi-pass membrane protein</topology>
    </subcellularLocation>
</comment>
<dbReference type="PROSITE" id="PS50089">
    <property type="entry name" value="ZF_RING_2"/>
    <property type="match status" value="1"/>
</dbReference>
<comment type="catalytic activity">
    <reaction evidence="1">
        <text>S-ubiquitinyl-[E2 ubiquitin-conjugating enzyme]-L-cysteine + [acceptor protein]-L-lysine = [E2 ubiquitin-conjugating enzyme]-L-cysteine + N(6)-ubiquitinyl-[acceptor protein]-L-lysine.</text>
        <dbReference type="EC" id="2.3.2.27"/>
    </reaction>
</comment>
<name>A0A540KDU0_MALBA</name>
<dbReference type="InterPro" id="IPR044247">
    <property type="entry name" value="SPL2-like"/>
</dbReference>
<evidence type="ECO:0000256" key="10">
    <source>
        <dbReference type="ARBA" id="ARBA00022989"/>
    </source>
</evidence>
<evidence type="ECO:0000256" key="7">
    <source>
        <dbReference type="ARBA" id="ARBA00022771"/>
    </source>
</evidence>
<dbReference type="Pfam" id="PF13920">
    <property type="entry name" value="zf-C3HC4_3"/>
    <property type="match status" value="1"/>
</dbReference>
<sequence length="396" mass="44599">MPSPQQVLIFLVSKLTLSFDSPILGVALGYAAVRTLLKLSSYSSVLPKVRIAPSVKISDLRSSLAFDQSDQSTAKLAVFRGTVEAKSALDDSKWNIFKKSDVLVSRGTIDRAVIVRRTQTYVFNEWMGLFGWWDFRAYWRALWRALTDPGSSSLQKVPFILVEGGGRGKKPISDFVVVNVHRSRQPLPLTTVYRRVHPVIAPPSSISFFEALYGRDECQGGVLEEEEILRLGKEISAIGLYSFKNGVLEVKSCKDLPYFLSRMSKEQMVVDLALRTKKLFRSGIVLGSMSIGLLGYSAVRIWNRWKARKQQRQLQQSIRASENKAETQVQEVDAEDDVPRHQLCAVCLTSRRQNAFLPCGHLLCCQPCSVLMKNHVSPKCPLCRKEILVLVRIYES</sequence>
<dbReference type="GO" id="GO:0016567">
    <property type="term" value="P:protein ubiquitination"/>
    <property type="evidence" value="ECO:0007669"/>
    <property type="project" value="InterPro"/>
</dbReference>
<evidence type="ECO:0000313" key="16">
    <source>
        <dbReference type="Proteomes" id="UP000315295"/>
    </source>
</evidence>
<evidence type="ECO:0000256" key="9">
    <source>
        <dbReference type="ARBA" id="ARBA00022833"/>
    </source>
</evidence>
<evidence type="ECO:0000256" key="2">
    <source>
        <dbReference type="ARBA" id="ARBA00004141"/>
    </source>
</evidence>
<dbReference type="InterPro" id="IPR022170">
    <property type="entry name" value="MUL1-like"/>
</dbReference>
<dbReference type="GO" id="GO:0016020">
    <property type="term" value="C:membrane"/>
    <property type="evidence" value="ECO:0007669"/>
    <property type="project" value="UniProtKB-SubCell"/>
</dbReference>
<dbReference type="PANTHER" id="PTHR47355">
    <property type="entry name" value="E3 UBIQUITIN-PROTEIN LIGASE SPL2"/>
    <property type="match status" value="1"/>
</dbReference>
<keyword evidence="9" id="KW-0862">Zinc</keyword>
<evidence type="ECO:0000256" key="12">
    <source>
        <dbReference type="PROSITE-ProRule" id="PRU00175"/>
    </source>
</evidence>
<dbReference type="STRING" id="106549.A0A540KDU0"/>
<evidence type="ECO:0000256" key="3">
    <source>
        <dbReference type="ARBA" id="ARBA00012483"/>
    </source>
</evidence>
<keyword evidence="10 13" id="KW-1133">Transmembrane helix</keyword>
<keyword evidence="4" id="KW-0808">Transferase</keyword>
<dbReference type="AlphaFoldDB" id="A0A540KDU0"/>
<dbReference type="Gene3D" id="3.30.40.10">
    <property type="entry name" value="Zinc/RING finger domain, C3HC4 (zinc finger)"/>
    <property type="match status" value="1"/>
</dbReference>
<dbReference type="GO" id="GO:0008270">
    <property type="term" value="F:zinc ion binding"/>
    <property type="evidence" value="ECO:0007669"/>
    <property type="project" value="UniProtKB-KW"/>
</dbReference>
<dbReference type="GO" id="GO:0061630">
    <property type="term" value="F:ubiquitin protein ligase activity"/>
    <property type="evidence" value="ECO:0007669"/>
    <property type="project" value="UniProtKB-EC"/>
</dbReference>
<dbReference type="InterPro" id="IPR013083">
    <property type="entry name" value="Znf_RING/FYVE/PHD"/>
</dbReference>
<organism evidence="15 16">
    <name type="scientific">Malus baccata</name>
    <name type="common">Siberian crab apple</name>
    <name type="synonym">Pyrus baccata</name>
    <dbReference type="NCBI Taxonomy" id="106549"/>
    <lineage>
        <taxon>Eukaryota</taxon>
        <taxon>Viridiplantae</taxon>
        <taxon>Streptophyta</taxon>
        <taxon>Embryophyta</taxon>
        <taxon>Tracheophyta</taxon>
        <taxon>Spermatophyta</taxon>
        <taxon>Magnoliopsida</taxon>
        <taxon>eudicotyledons</taxon>
        <taxon>Gunneridae</taxon>
        <taxon>Pentapetalae</taxon>
        <taxon>rosids</taxon>
        <taxon>fabids</taxon>
        <taxon>Rosales</taxon>
        <taxon>Rosaceae</taxon>
        <taxon>Amygdaloideae</taxon>
        <taxon>Maleae</taxon>
        <taxon>Malus</taxon>
    </lineage>
</organism>
<keyword evidence="5 13" id="KW-0812">Transmembrane</keyword>
<evidence type="ECO:0000259" key="14">
    <source>
        <dbReference type="PROSITE" id="PS50089"/>
    </source>
</evidence>
<keyword evidence="7 12" id="KW-0863">Zinc-finger</keyword>
<dbReference type="SUPFAM" id="SSF57850">
    <property type="entry name" value="RING/U-box"/>
    <property type="match status" value="1"/>
</dbReference>
<keyword evidence="6" id="KW-0479">Metal-binding</keyword>
<feature type="domain" description="RING-type" evidence="14">
    <location>
        <begin position="344"/>
        <end position="384"/>
    </location>
</feature>
<dbReference type="CDD" id="cd23145">
    <property type="entry name" value="RING-HC_SPL2-like"/>
    <property type="match status" value="1"/>
</dbReference>
<dbReference type="InterPro" id="IPR001841">
    <property type="entry name" value="Znf_RING"/>
</dbReference>
<dbReference type="Pfam" id="PF12483">
    <property type="entry name" value="GIDE"/>
    <property type="match status" value="1"/>
</dbReference>
<keyword evidence="8" id="KW-0833">Ubl conjugation pathway</keyword>
<evidence type="ECO:0000256" key="11">
    <source>
        <dbReference type="ARBA" id="ARBA00023136"/>
    </source>
</evidence>
<reference evidence="15 16" key="1">
    <citation type="journal article" date="2019" name="G3 (Bethesda)">
        <title>Sequencing of a Wild Apple (Malus baccata) Genome Unravels the Differences Between Cultivated and Wild Apple Species Regarding Disease Resistance and Cold Tolerance.</title>
        <authorList>
            <person name="Chen X."/>
        </authorList>
    </citation>
    <scope>NUCLEOTIDE SEQUENCE [LARGE SCALE GENOMIC DNA]</scope>
    <source>
        <strain evidence="16">cv. Shandingzi</strain>
        <tissue evidence="15">Leaves</tissue>
    </source>
</reference>
<dbReference type="EMBL" id="VIEB01001442">
    <property type="protein sequence ID" value="TQD72132.1"/>
    <property type="molecule type" value="Genomic_DNA"/>
</dbReference>
<comment type="caution">
    <text evidence="15">The sequence shown here is derived from an EMBL/GenBank/DDBJ whole genome shotgun (WGS) entry which is preliminary data.</text>
</comment>
<evidence type="ECO:0000256" key="4">
    <source>
        <dbReference type="ARBA" id="ARBA00022679"/>
    </source>
</evidence>
<dbReference type="EC" id="2.3.2.27" evidence="3"/>
<keyword evidence="16" id="KW-1185">Reference proteome</keyword>
<evidence type="ECO:0000313" key="15">
    <source>
        <dbReference type="EMBL" id="TQD72132.1"/>
    </source>
</evidence>
<evidence type="ECO:0000256" key="6">
    <source>
        <dbReference type="ARBA" id="ARBA00022723"/>
    </source>
</evidence>